<proteinExistence type="predicted"/>
<keyword evidence="1" id="KW-0812">Transmembrane</keyword>
<sequence>MGPSAFNYADLSNESDEDIPLHLVESTLYSNRKKQPDNQKQWLWFLFAGVVVSISFSIFNTFLLVRGFSSSQDIWASADNFAGVPLLRPNQFFGLDKIDRNRSGFSTPRPFMNRVSLLTQVSINHPDYVYPDGQREWFSSIRGTISPLHKPFVVNKETSTIAQFRALDYGMERCQVTVRISSRDVLESEADPRARFNRTFTSFRDEPVNIAVYELITDQPLDVQSLSWKTKPERGQLLGTLLVGEGIDSELHIRECLQESLQTFEFACEEELEEACAAEWWQDERESLERGGQNGWVIAGNENDVEPSLQRF</sequence>
<evidence type="ECO:0008006" key="4">
    <source>
        <dbReference type="Google" id="ProtNLM"/>
    </source>
</evidence>
<organism evidence="2 3">
    <name type="scientific">Coniophora puteana (strain RWD-64-598)</name>
    <name type="common">Brown rot fungus</name>
    <dbReference type="NCBI Taxonomy" id="741705"/>
    <lineage>
        <taxon>Eukaryota</taxon>
        <taxon>Fungi</taxon>
        <taxon>Dikarya</taxon>
        <taxon>Basidiomycota</taxon>
        <taxon>Agaricomycotina</taxon>
        <taxon>Agaricomycetes</taxon>
        <taxon>Agaricomycetidae</taxon>
        <taxon>Boletales</taxon>
        <taxon>Coniophorineae</taxon>
        <taxon>Coniophoraceae</taxon>
        <taxon>Coniophora</taxon>
    </lineage>
</organism>
<dbReference type="Proteomes" id="UP000053558">
    <property type="component" value="Unassembled WGS sequence"/>
</dbReference>
<reference evidence="3" key="1">
    <citation type="journal article" date="2012" name="Science">
        <title>The Paleozoic origin of enzymatic lignin decomposition reconstructed from 31 fungal genomes.</title>
        <authorList>
            <person name="Floudas D."/>
            <person name="Binder M."/>
            <person name="Riley R."/>
            <person name="Barry K."/>
            <person name="Blanchette R.A."/>
            <person name="Henrissat B."/>
            <person name="Martinez A.T."/>
            <person name="Otillar R."/>
            <person name="Spatafora J.W."/>
            <person name="Yadav J.S."/>
            <person name="Aerts A."/>
            <person name="Benoit I."/>
            <person name="Boyd A."/>
            <person name="Carlson A."/>
            <person name="Copeland A."/>
            <person name="Coutinho P.M."/>
            <person name="de Vries R.P."/>
            <person name="Ferreira P."/>
            <person name="Findley K."/>
            <person name="Foster B."/>
            <person name="Gaskell J."/>
            <person name="Glotzer D."/>
            <person name="Gorecki P."/>
            <person name="Heitman J."/>
            <person name="Hesse C."/>
            <person name="Hori C."/>
            <person name="Igarashi K."/>
            <person name="Jurgens J.A."/>
            <person name="Kallen N."/>
            <person name="Kersten P."/>
            <person name="Kohler A."/>
            <person name="Kuees U."/>
            <person name="Kumar T.K.A."/>
            <person name="Kuo A."/>
            <person name="LaButti K."/>
            <person name="Larrondo L.F."/>
            <person name="Lindquist E."/>
            <person name="Ling A."/>
            <person name="Lombard V."/>
            <person name="Lucas S."/>
            <person name="Lundell T."/>
            <person name="Martin R."/>
            <person name="McLaughlin D.J."/>
            <person name="Morgenstern I."/>
            <person name="Morin E."/>
            <person name="Murat C."/>
            <person name="Nagy L.G."/>
            <person name="Nolan M."/>
            <person name="Ohm R.A."/>
            <person name="Patyshakuliyeva A."/>
            <person name="Rokas A."/>
            <person name="Ruiz-Duenas F.J."/>
            <person name="Sabat G."/>
            <person name="Salamov A."/>
            <person name="Samejima M."/>
            <person name="Schmutz J."/>
            <person name="Slot J.C."/>
            <person name="St John F."/>
            <person name="Stenlid J."/>
            <person name="Sun H."/>
            <person name="Sun S."/>
            <person name="Syed K."/>
            <person name="Tsang A."/>
            <person name="Wiebenga A."/>
            <person name="Young D."/>
            <person name="Pisabarro A."/>
            <person name="Eastwood D.C."/>
            <person name="Martin F."/>
            <person name="Cullen D."/>
            <person name="Grigoriev I.V."/>
            <person name="Hibbett D.S."/>
        </authorList>
    </citation>
    <scope>NUCLEOTIDE SEQUENCE [LARGE SCALE GENOMIC DNA]</scope>
    <source>
        <strain evidence="3">RWD-64-598 SS2</strain>
    </source>
</reference>
<keyword evidence="1" id="KW-1133">Transmembrane helix</keyword>
<name>A0A5M3MBP7_CONPW</name>
<dbReference type="GeneID" id="19202247"/>
<feature type="transmembrane region" description="Helical" evidence="1">
    <location>
        <begin position="42"/>
        <end position="65"/>
    </location>
</feature>
<keyword evidence="1" id="KW-0472">Membrane</keyword>
<dbReference type="OrthoDB" id="61113at2759"/>
<dbReference type="OMA" id="WQDERES"/>
<evidence type="ECO:0000313" key="3">
    <source>
        <dbReference type="Proteomes" id="UP000053558"/>
    </source>
</evidence>
<dbReference type="AlphaFoldDB" id="A0A5M3MBP7"/>
<evidence type="ECO:0000256" key="1">
    <source>
        <dbReference type="SAM" id="Phobius"/>
    </source>
</evidence>
<keyword evidence="3" id="KW-1185">Reference proteome</keyword>
<gene>
    <name evidence="2" type="ORF">CONPUDRAFT_146877</name>
</gene>
<evidence type="ECO:0000313" key="2">
    <source>
        <dbReference type="EMBL" id="EIW76477.1"/>
    </source>
</evidence>
<protein>
    <recommendedName>
        <fullName evidence="4">Ubiquitin 3 binding protein But2 C-terminal domain-containing protein</fullName>
    </recommendedName>
</protein>
<dbReference type="KEGG" id="cput:CONPUDRAFT_146877"/>
<accession>A0A5M3MBP7</accession>
<dbReference type="EMBL" id="JH711586">
    <property type="protein sequence ID" value="EIW76477.1"/>
    <property type="molecule type" value="Genomic_DNA"/>
</dbReference>
<dbReference type="RefSeq" id="XP_007773691.1">
    <property type="nucleotide sequence ID" value="XM_007775501.1"/>
</dbReference>
<comment type="caution">
    <text evidence="2">The sequence shown here is derived from an EMBL/GenBank/DDBJ whole genome shotgun (WGS) entry which is preliminary data.</text>
</comment>